<dbReference type="EMBL" id="VFQE01000001">
    <property type="protein sequence ID" value="TQN40902.1"/>
    <property type="molecule type" value="Genomic_DNA"/>
</dbReference>
<dbReference type="GO" id="GO:0016740">
    <property type="term" value="F:transferase activity"/>
    <property type="evidence" value="ECO:0007669"/>
    <property type="project" value="UniProtKB-KW"/>
</dbReference>
<dbReference type="NCBIfam" id="TIGR03965">
    <property type="entry name" value="mycofact_glyco"/>
    <property type="match status" value="1"/>
</dbReference>
<dbReference type="PANTHER" id="PTHR43685">
    <property type="entry name" value="GLYCOSYLTRANSFERASE"/>
    <property type="match status" value="1"/>
</dbReference>
<name>A0A543PA02_9ACTN</name>
<dbReference type="InterPro" id="IPR050834">
    <property type="entry name" value="Glycosyltransf_2"/>
</dbReference>
<dbReference type="SUPFAM" id="SSF53448">
    <property type="entry name" value="Nucleotide-diphospho-sugar transferases"/>
    <property type="match status" value="1"/>
</dbReference>
<dbReference type="Gene3D" id="3.90.550.10">
    <property type="entry name" value="Spore Coat Polysaccharide Biosynthesis Protein SpsA, Chain A"/>
    <property type="match status" value="1"/>
</dbReference>
<dbReference type="Pfam" id="PF00535">
    <property type="entry name" value="Glycos_transf_2"/>
    <property type="match status" value="1"/>
</dbReference>
<proteinExistence type="predicted"/>
<keyword evidence="3" id="KW-0808">Transferase</keyword>
<accession>A0A543PA02</accession>
<evidence type="ECO:0000256" key="1">
    <source>
        <dbReference type="SAM" id="MobiDB-lite"/>
    </source>
</evidence>
<sequence>MTPAAPEGRLPAGFAVRLDPRTRARDGGAVLVGGSPLRLLRLSPRARALLGDGRLVVRDATTAALAARLLDAGLAHPDLAGRPADDVTVVVPVRDRPAALDRLLAALRTDPGTAGLPVVVVDDGSAVPVDVPEGLRVVRHPVARGPAAARNAGLRVAATPFVAFLDSDCVPLPGWLHRLRPHLDDPQVAVVAPRIVPLGGGPGWFAAYEAAVSALDMGEHPAAVRPGSAVSYVPSAALLARREALGPGFDESMRVAEDVDLVWRLSAAGRRVRYEPAAAVAHDHPATTGEWLRRRAFYGTGAALLAARHGNAVAPLVIAPETALAWGLALSGRRWGRMAALGVLGVTAARLAPRLAAPGERPPAGFAALLVARGVGASGRALARSVTRHHWPVALAAALVSRRARRWVLTAAVVDAALAWWPHRQWVGPVRFAVARRLEDLAYGAGLWTGVVRRGSPAALLPTRPPRERADEHPAGSRPAGMSPDPRDLSPS</sequence>
<feature type="compositionally biased region" description="Basic and acidic residues" evidence="1">
    <location>
        <begin position="465"/>
        <end position="475"/>
    </location>
</feature>
<comment type="caution">
    <text evidence="3">The sequence shown here is derived from an EMBL/GenBank/DDBJ whole genome shotgun (WGS) entry which is preliminary data.</text>
</comment>
<dbReference type="InterPro" id="IPR029044">
    <property type="entry name" value="Nucleotide-diphossugar_trans"/>
</dbReference>
<gene>
    <name evidence="3" type="ORF">FHU33_0253</name>
</gene>
<feature type="region of interest" description="Disordered" evidence="1">
    <location>
        <begin position="458"/>
        <end position="492"/>
    </location>
</feature>
<dbReference type="RefSeq" id="WP_211354962.1">
    <property type="nucleotide sequence ID" value="NZ_VFQE01000001.1"/>
</dbReference>
<keyword evidence="4" id="KW-1185">Reference proteome</keyword>
<reference evidence="3 4" key="1">
    <citation type="submission" date="2019-06" db="EMBL/GenBank/DDBJ databases">
        <title>Sequencing the genomes of 1000 actinobacteria strains.</title>
        <authorList>
            <person name="Klenk H.-P."/>
        </authorList>
    </citation>
    <scope>NUCLEOTIDE SEQUENCE [LARGE SCALE GENOMIC DNA]</scope>
    <source>
        <strain evidence="3 4">DSM 46837</strain>
    </source>
</reference>
<dbReference type="Proteomes" id="UP000319865">
    <property type="component" value="Unassembled WGS sequence"/>
</dbReference>
<evidence type="ECO:0000313" key="3">
    <source>
        <dbReference type="EMBL" id="TQN40902.1"/>
    </source>
</evidence>
<dbReference type="AlphaFoldDB" id="A0A543PA02"/>
<dbReference type="InterPro" id="IPR023981">
    <property type="entry name" value="MftF"/>
</dbReference>
<dbReference type="PANTHER" id="PTHR43685:SF3">
    <property type="entry name" value="SLR2126 PROTEIN"/>
    <property type="match status" value="1"/>
</dbReference>
<evidence type="ECO:0000259" key="2">
    <source>
        <dbReference type="Pfam" id="PF00535"/>
    </source>
</evidence>
<feature type="domain" description="Glycosyltransferase 2-like" evidence="2">
    <location>
        <begin position="88"/>
        <end position="209"/>
    </location>
</feature>
<evidence type="ECO:0000313" key="4">
    <source>
        <dbReference type="Proteomes" id="UP000319865"/>
    </source>
</evidence>
<organism evidence="3 4">
    <name type="scientific">Blastococcus colisei</name>
    <dbReference type="NCBI Taxonomy" id="1564162"/>
    <lineage>
        <taxon>Bacteria</taxon>
        <taxon>Bacillati</taxon>
        <taxon>Actinomycetota</taxon>
        <taxon>Actinomycetes</taxon>
        <taxon>Geodermatophilales</taxon>
        <taxon>Geodermatophilaceae</taxon>
        <taxon>Blastococcus</taxon>
    </lineage>
</organism>
<protein>
    <submittedName>
        <fullName evidence="3">Mycofactocin system glycosyltransferase</fullName>
    </submittedName>
</protein>
<dbReference type="InterPro" id="IPR001173">
    <property type="entry name" value="Glyco_trans_2-like"/>
</dbReference>